<reference evidence="2 3" key="2">
    <citation type="journal article" date="2012" name="Proc. Natl. Acad. Sci. U.S.A.">
        <title>Gain and loss of multiple functionally related, horizontally transferred genes in the reduced genomes of two microsporidian parasites.</title>
        <authorList>
            <person name="Pombert J.-F."/>
            <person name="Selman M."/>
            <person name="Burki F."/>
            <person name="Bardell F.T."/>
            <person name="Farinelli L."/>
            <person name="Solter L.F."/>
            <person name="Whitman D.W."/>
            <person name="Weiss L.M."/>
            <person name="Corradi N."/>
            <person name="Keeling P.J."/>
        </authorList>
    </citation>
    <scope>NUCLEOTIDE SEQUENCE [LARGE SCALE GENOMIC DNA]</scope>
    <source>
        <strain evidence="2 3">ATCC 50506</strain>
    </source>
</reference>
<keyword evidence="1" id="KW-0175">Coiled coil</keyword>
<evidence type="ECO:0000313" key="2">
    <source>
        <dbReference type="EMBL" id="ADM11535.1"/>
    </source>
</evidence>
<dbReference type="RefSeq" id="XP_003072895.1">
    <property type="nucleotide sequence ID" value="XM_003072849.1"/>
</dbReference>
<evidence type="ECO:0000313" key="3">
    <source>
        <dbReference type="Proteomes" id="UP000002313"/>
    </source>
</evidence>
<dbReference type="EMBL" id="CP001946">
    <property type="protein sequence ID" value="ADM11535.1"/>
    <property type="molecule type" value="Genomic_DNA"/>
</dbReference>
<name>E0S7A7_ENCIT</name>
<dbReference type="KEGG" id="ein:Eint_050870"/>
<gene>
    <name evidence="2" type="ORF">Eint_050870</name>
</gene>
<dbReference type="AlphaFoldDB" id="E0S7A7"/>
<dbReference type="HOGENOM" id="CLU_976946_0_0_1"/>
<feature type="coiled-coil region" evidence="1">
    <location>
        <begin position="25"/>
        <end position="52"/>
    </location>
</feature>
<dbReference type="VEuPathDB" id="MicrosporidiaDB:Eint_050870"/>
<dbReference type="OrthoDB" id="2191625at2759"/>
<evidence type="ECO:0000256" key="1">
    <source>
        <dbReference type="SAM" id="Coils"/>
    </source>
</evidence>
<keyword evidence="3" id="KW-1185">Reference proteome</keyword>
<dbReference type="Proteomes" id="UP000002313">
    <property type="component" value="Chromosome V"/>
</dbReference>
<reference evidence="2 3" key="1">
    <citation type="journal article" date="2010" name="Nat. Commun.">
        <title>The complete sequence of the smallest known nuclear genome from the microsporidian Encephalitozoon intestinalis.</title>
        <authorList>
            <person name="Corradi N."/>
            <person name="Pombert J.-F."/>
            <person name="Farinelli L."/>
            <person name="Didier E.S."/>
            <person name="Keeling P.J."/>
        </authorList>
    </citation>
    <scope>NUCLEOTIDE SEQUENCE [LARGE SCALE GENOMIC DNA]</scope>
    <source>
        <strain evidence="2 3">ATCC 50506</strain>
    </source>
</reference>
<proteinExistence type="predicted"/>
<protein>
    <submittedName>
        <fullName evidence="2">Uncharacterized protein</fullName>
    </submittedName>
</protein>
<organism evidence="2 3">
    <name type="scientific">Encephalitozoon intestinalis (strain ATCC 50506)</name>
    <name type="common">Microsporidian parasite</name>
    <name type="synonym">Septata intestinalis</name>
    <dbReference type="NCBI Taxonomy" id="876142"/>
    <lineage>
        <taxon>Eukaryota</taxon>
        <taxon>Fungi</taxon>
        <taxon>Fungi incertae sedis</taxon>
        <taxon>Microsporidia</taxon>
        <taxon>Unikaryonidae</taxon>
        <taxon>Encephalitozoon</taxon>
    </lineage>
</organism>
<sequence>MEEKIKSLEEKLSGAEQLRRKSEGFKILSTRIREYMERLEALNSRIQTINTLMVGYDLVDFLSDEAVDMNSMGLDMVVSTMKDVMSASRQFQKDGSAEYLERCKGLQKKIRRIGFLRLNEIIYRSVESLMVDPSFGEFVRLLEEDLVYRTQVKILQSRKVECLRKSVYIKNNREFLFRSMVRQELCIFLKLFPWESERLRKRLKEFKEERPLASSGLFECFSFSVLKEYFESCGIEELESLKKRLFVELKSSEKSISGEAKESEDGDFYAGVLMLVSVRHYLSSKQNYSAQNEVIEV</sequence>
<accession>E0S7A7</accession>
<dbReference type="GeneID" id="9699215"/>